<dbReference type="InterPro" id="IPR001254">
    <property type="entry name" value="Trypsin_dom"/>
</dbReference>
<keyword evidence="13" id="KW-1185">Reference proteome</keyword>
<evidence type="ECO:0000256" key="10">
    <source>
        <dbReference type="ARBA" id="ARBA00084094"/>
    </source>
</evidence>
<dbReference type="FunFam" id="2.40.10.10:FF:000068">
    <property type="entry name" value="transmembrane protease serine 2"/>
    <property type="match status" value="1"/>
</dbReference>
<dbReference type="GO" id="GO:0005576">
    <property type="term" value="C:extracellular region"/>
    <property type="evidence" value="ECO:0007669"/>
    <property type="project" value="UniProtKB-SubCell"/>
</dbReference>
<keyword evidence="4" id="KW-0645">Protease</keyword>
<dbReference type="AlphaFoldDB" id="A0A7E5VH71"/>
<keyword evidence="5" id="KW-0378">Hydrolase</keyword>
<comment type="similarity">
    <text evidence="2">Belongs to the peptidase S1 family.</text>
</comment>
<keyword evidence="6" id="KW-0720">Serine protease</keyword>
<evidence type="ECO:0000256" key="4">
    <source>
        <dbReference type="ARBA" id="ARBA00022670"/>
    </source>
</evidence>
<proteinExistence type="inferred from homology"/>
<evidence type="ECO:0000256" key="7">
    <source>
        <dbReference type="ARBA" id="ARBA00023157"/>
    </source>
</evidence>
<dbReference type="PANTHER" id="PTHR24276:SF91">
    <property type="entry name" value="AT26814P-RELATED"/>
    <property type="match status" value="1"/>
</dbReference>
<dbReference type="GeneID" id="113493748"/>
<evidence type="ECO:0000256" key="1">
    <source>
        <dbReference type="ARBA" id="ARBA00004239"/>
    </source>
</evidence>
<dbReference type="InterPro" id="IPR050430">
    <property type="entry name" value="Peptidase_S1"/>
</dbReference>
<dbReference type="InterPro" id="IPR001314">
    <property type="entry name" value="Peptidase_S1A"/>
</dbReference>
<dbReference type="InParanoid" id="A0A7E5VH71"/>
<keyword evidence="11" id="KW-0732">Signal</keyword>
<evidence type="ECO:0000259" key="12">
    <source>
        <dbReference type="PROSITE" id="PS50240"/>
    </source>
</evidence>
<evidence type="ECO:0000256" key="2">
    <source>
        <dbReference type="ARBA" id="ARBA00007664"/>
    </source>
</evidence>
<dbReference type="KEGG" id="tnl:113493748"/>
<dbReference type="GO" id="GO:0006508">
    <property type="term" value="P:proteolysis"/>
    <property type="evidence" value="ECO:0007669"/>
    <property type="project" value="UniProtKB-KW"/>
</dbReference>
<dbReference type="CDD" id="cd00190">
    <property type="entry name" value="Tryp_SPc"/>
    <property type="match status" value="1"/>
</dbReference>
<evidence type="ECO:0000256" key="5">
    <source>
        <dbReference type="ARBA" id="ARBA00022801"/>
    </source>
</evidence>
<reference evidence="14" key="1">
    <citation type="submission" date="2025-08" db="UniProtKB">
        <authorList>
            <consortium name="RefSeq"/>
        </authorList>
    </citation>
    <scope>IDENTIFICATION</scope>
</reference>
<evidence type="ECO:0000256" key="3">
    <source>
        <dbReference type="ARBA" id="ARBA00022656"/>
    </source>
</evidence>
<evidence type="ECO:0000256" key="9">
    <source>
        <dbReference type="ARBA" id="ARBA00055534"/>
    </source>
</evidence>
<feature type="signal peptide" evidence="11">
    <location>
        <begin position="1"/>
        <end position="31"/>
    </location>
</feature>
<dbReference type="OrthoDB" id="546450at2759"/>
<dbReference type="SMART" id="SM00020">
    <property type="entry name" value="Tryp_SPc"/>
    <property type="match status" value="1"/>
</dbReference>
<sequence length="365" mass="41472">MKKSKKMECNKFKTFFLILVFSFNHNLFVESGTTTSKSELECEFPPKMEEDLTHVRRKRLTTETGLVCLEDYPYTVSVRLHGKHWCGGAIVGKQWILTAAQCFDYVTKEEVSIRMGSVFRDFGGRILSVLEVRRHPDYRMDQYYPEHNLAMVKVNLPITPNSRMQPVALAVADADLPPLFGETVVTGYGSVLEQERYTHYNTQRIKQRVYGTPVERAFANFFDIDCSWSAFHSQVTGQIREGENQELRRMIVREVPRAECRLIYGNDYHLQHDNMCLQSIIKGVALCAGDTGDPAVHFSGLNRAGTLFGIALFSGTEECAYKSKPGVFAKVSYSRLWIDKVLGEIPDQHAESADSTENVIPLDMI</sequence>
<feature type="domain" description="Peptidase S1" evidence="12">
    <location>
        <begin position="71"/>
        <end position="343"/>
    </location>
</feature>
<dbReference type="Proteomes" id="UP000322000">
    <property type="component" value="Chromosome 5"/>
</dbReference>
<evidence type="ECO:0000313" key="13">
    <source>
        <dbReference type="Proteomes" id="UP000322000"/>
    </source>
</evidence>
<comment type="function">
    <text evidence="9">Fibrinolytic activity; shows preferential cleavage of Arg-Gly bonds in all three fibrinogen chains. Contact with the caterpillars causes severe bleeding, due the anticoagulant effect of the protein.</text>
</comment>
<evidence type="ECO:0000256" key="6">
    <source>
        <dbReference type="ARBA" id="ARBA00022825"/>
    </source>
</evidence>
<keyword evidence="10" id="KW-1205">Fibrinolytic toxin</keyword>
<dbReference type="SUPFAM" id="SSF50494">
    <property type="entry name" value="Trypsin-like serine proteases"/>
    <property type="match status" value="1"/>
</dbReference>
<dbReference type="GO" id="GO:0090729">
    <property type="term" value="F:toxin activity"/>
    <property type="evidence" value="ECO:0007669"/>
    <property type="project" value="UniProtKB-KW"/>
</dbReference>
<dbReference type="RefSeq" id="XP_026727551.1">
    <property type="nucleotide sequence ID" value="XM_026871750.1"/>
</dbReference>
<evidence type="ECO:0000256" key="8">
    <source>
        <dbReference type="ARBA" id="ARBA00023240"/>
    </source>
</evidence>
<dbReference type="InterPro" id="IPR009003">
    <property type="entry name" value="Peptidase_S1_PA"/>
</dbReference>
<evidence type="ECO:0000313" key="14">
    <source>
        <dbReference type="RefSeq" id="XP_026727551.1"/>
    </source>
</evidence>
<keyword evidence="8" id="KW-1199">Hemostasis impairing toxin</keyword>
<accession>A0A7E5VH71</accession>
<gene>
    <name evidence="14" type="primary">LOC113493748</name>
</gene>
<keyword evidence="7" id="KW-1015">Disulfide bond</keyword>
<dbReference type="PANTHER" id="PTHR24276">
    <property type="entry name" value="POLYSERASE-RELATED"/>
    <property type="match status" value="1"/>
</dbReference>
<dbReference type="GO" id="GO:0004252">
    <property type="term" value="F:serine-type endopeptidase activity"/>
    <property type="evidence" value="ECO:0007669"/>
    <property type="project" value="InterPro"/>
</dbReference>
<comment type="subcellular location">
    <subcellularLocation>
        <location evidence="1">Secreted</location>
        <location evidence="1">Extracellular space</location>
    </subcellularLocation>
</comment>
<keyword evidence="3" id="KW-0800">Toxin</keyword>
<protein>
    <submittedName>
        <fullName evidence="14">Hypodermin-B-like isoform X1</fullName>
    </submittedName>
</protein>
<dbReference type="PRINTS" id="PR00722">
    <property type="entry name" value="CHYMOTRYPSIN"/>
</dbReference>
<dbReference type="InterPro" id="IPR043504">
    <property type="entry name" value="Peptidase_S1_PA_chymotrypsin"/>
</dbReference>
<feature type="chain" id="PRO_5028973315" evidence="11">
    <location>
        <begin position="32"/>
        <end position="365"/>
    </location>
</feature>
<evidence type="ECO:0000256" key="11">
    <source>
        <dbReference type="SAM" id="SignalP"/>
    </source>
</evidence>
<name>A0A7E5VH71_TRINI</name>
<dbReference type="PROSITE" id="PS50240">
    <property type="entry name" value="TRYPSIN_DOM"/>
    <property type="match status" value="1"/>
</dbReference>
<dbReference type="Gene3D" id="2.40.10.10">
    <property type="entry name" value="Trypsin-like serine proteases"/>
    <property type="match status" value="3"/>
</dbReference>
<organism evidence="13 14">
    <name type="scientific">Trichoplusia ni</name>
    <name type="common">Cabbage looper</name>
    <dbReference type="NCBI Taxonomy" id="7111"/>
    <lineage>
        <taxon>Eukaryota</taxon>
        <taxon>Metazoa</taxon>
        <taxon>Ecdysozoa</taxon>
        <taxon>Arthropoda</taxon>
        <taxon>Hexapoda</taxon>
        <taxon>Insecta</taxon>
        <taxon>Pterygota</taxon>
        <taxon>Neoptera</taxon>
        <taxon>Endopterygota</taxon>
        <taxon>Lepidoptera</taxon>
        <taxon>Glossata</taxon>
        <taxon>Ditrysia</taxon>
        <taxon>Noctuoidea</taxon>
        <taxon>Noctuidae</taxon>
        <taxon>Plusiinae</taxon>
        <taxon>Trichoplusia</taxon>
    </lineage>
</organism>
<dbReference type="Pfam" id="PF00089">
    <property type="entry name" value="Trypsin"/>
    <property type="match status" value="2"/>
</dbReference>